<dbReference type="InterPro" id="IPR001750">
    <property type="entry name" value="ND/Mrp_TM"/>
</dbReference>
<evidence type="ECO:0000313" key="8">
    <source>
        <dbReference type="EMBL" id="SSA47321.1"/>
    </source>
</evidence>
<feature type="transmembrane region" description="Helical" evidence="5">
    <location>
        <begin position="73"/>
        <end position="90"/>
    </location>
</feature>
<feature type="transmembrane region" description="Helical" evidence="5">
    <location>
        <begin position="6"/>
        <end position="26"/>
    </location>
</feature>
<proteinExistence type="inferred from homology"/>
<comment type="similarity">
    <text evidence="5">Belongs to the complex I subunit 2 family.</text>
</comment>
<feature type="domain" description="NADH:quinone oxidoreductase/Mrp antiporter transmembrane" evidence="7">
    <location>
        <begin position="119"/>
        <end position="405"/>
    </location>
</feature>
<keyword evidence="5" id="KW-0520">NAD</keyword>
<feature type="transmembrane region" description="Helical" evidence="5">
    <location>
        <begin position="231"/>
        <end position="249"/>
    </location>
</feature>
<keyword evidence="5" id="KW-0874">Quinone</keyword>
<dbReference type="HAMAP" id="MF_00445">
    <property type="entry name" value="NDH1_NuoN_1"/>
    <property type="match status" value="1"/>
</dbReference>
<dbReference type="GO" id="GO:0008137">
    <property type="term" value="F:NADH dehydrogenase (ubiquinone) activity"/>
    <property type="evidence" value="ECO:0007669"/>
    <property type="project" value="InterPro"/>
</dbReference>
<evidence type="ECO:0000256" key="2">
    <source>
        <dbReference type="ARBA" id="ARBA00022692"/>
    </source>
</evidence>
<keyword evidence="5" id="KW-1278">Translocase</keyword>
<feature type="transmembrane region" description="Helical" evidence="5">
    <location>
        <begin position="261"/>
        <end position="282"/>
    </location>
</feature>
<feature type="transmembrane region" description="Helical" evidence="5">
    <location>
        <begin position="155"/>
        <end position="176"/>
    </location>
</feature>
<dbReference type="GO" id="GO:0012505">
    <property type="term" value="C:endomembrane system"/>
    <property type="evidence" value="ECO:0007669"/>
    <property type="project" value="UniProtKB-SubCell"/>
</dbReference>
<keyword evidence="5" id="KW-1003">Cell membrane</keyword>
<dbReference type="GO" id="GO:0042773">
    <property type="term" value="P:ATP synthesis coupled electron transport"/>
    <property type="evidence" value="ECO:0007669"/>
    <property type="project" value="InterPro"/>
</dbReference>
<dbReference type="AlphaFoldDB" id="A0A2Y9ASA1"/>
<keyword evidence="9" id="KW-1185">Reference proteome</keyword>
<dbReference type="EMBL" id="UETB01000026">
    <property type="protein sequence ID" value="SSA47321.1"/>
    <property type="molecule type" value="Genomic_DNA"/>
</dbReference>
<dbReference type="GO" id="GO:0005886">
    <property type="term" value="C:plasma membrane"/>
    <property type="evidence" value="ECO:0007669"/>
    <property type="project" value="UniProtKB-SubCell"/>
</dbReference>
<keyword evidence="5" id="KW-0813">Transport</keyword>
<feature type="transmembrane region" description="Helical" evidence="5">
    <location>
        <begin position="125"/>
        <end position="143"/>
    </location>
</feature>
<feature type="transmembrane region" description="Helical" evidence="5">
    <location>
        <begin position="313"/>
        <end position="336"/>
    </location>
</feature>
<keyword evidence="4 5" id="KW-0472">Membrane</keyword>
<protein>
    <recommendedName>
        <fullName evidence="5">NADH-quinone oxidoreductase subunit N</fullName>
        <ecNumber evidence="5">7.1.1.-</ecNumber>
    </recommendedName>
    <alternativeName>
        <fullName evidence="5">NADH dehydrogenase I subunit N</fullName>
    </alternativeName>
    <alternativeName>
        <fullName evidence="5">NDH-1 subunit N</fullName>
    </alternativeName>
</protein>
<dbReference type="GO" id="GO:0048038">
    <property type="term" value="F:quinone binding"/>
    <property type="evidence" value="ECO:0007669"/>
    <property type="project" value="UniProtKB-KW"/>
</dbReference>
<comment type="subcellular location">
    <subcellularLocation>
        <location evidence="5">Cell membrane</location>
        <topology evidence="5">Multi-pass membrane protein</topology>
    </subcellularLocation>
    <subcellularLocation>
        <location evidence="1">Endomembrane system</location>
        <topology evidence="1">Multi-pass membrane protein</topology>
    </subcellularLocation>
    <subcellularLocation>
        <location evidence="6">Membrane</location>
        <topology evidence="6">Multi-pass membrane protein</topology>
    </subcellularLocation>
</comment>
<evidence type="ECO:0000256" key="3">
    <source>
        <dbReference type="ARBA" id="ARBA00022989"/>
    </source>
</evidence>
<evidence type="ECO:0000256" key="5">
    <source>
        <dbReference type="HAMAP-Rule" id="MF_00445"/>
    </source>
</evidence>
<dbReference type="PANTHER" id="PTHR22773">
    <property type="entry name" value="NADH DEHYDROGENASE"/>
    <property type="match status" value="1"/>
</dbReference>
<feature type="transmembrane region" description="Helical" evidence="5">
    <location>
        <begin position="438"/>
        <end position="461"/>
    </location>
</feature>
<feature type="transmembrane region" description="Helical" evidence="5">
    <location>
        <begin position="392"/>
        <end position="412"/>
    </location>
</feature>
<dbReference type="EC" id="7.1.1.-" evidence="5"/>
<evidence type="ECO:0000259" key="7">
    <source>
        <dbReference type="Pfam" id="PF00361"/>
    </source>
</evidence>
<keyword evidence="2 5" id="KW-0812">Transmembrane</keyword>
<feature type="transmembrane region" description="Helical" evidence="5">
    <location>
        <begin position="102"/>
        <end position="119"/>
    </location>
</feature>
<dbReference type="InterPro" id="IPR010096">
    <property type="entry name" value="NADH-Q_OxRdtase_suN/2"/>
</dbReference>
<comment type="subunit">
    <text evidence="5">NDH-1 is composed of 14 different subunits. Subunits NuoA, H, J, K, L, M, N constitute the membrane sector of the complex.</text>
</comment>
<comment type="catalytic activity">
    <reaction evidence="5">
        <text>a quinone + NADH + 5 H(+)(in) = a quinol + NAD(+) + 4 H(+)(out)</text>
        <dbReference type="Rhea" id="RHEA:57888"/>
        <dbReference type="ChEBI" id="CHEBI:15378"/>
        <dbReference type="ChEBI" id="CHEBI:24646"/>
        <dbReference type="ChEBI" id="CHEBI:57540"/>
        <dbReference type="ChEBI" id="CHEBI:57945"/>
        <dbReference type="ChEBI" id="CHEBI:132124"/>
    </reaction>
</comment>
<gene>
    <name evidence="5" type="primary">nuoN</name>
    <name evidence="8" type="ORF">SAMN05216184_12617</name>
</gene>
<evidence type="ECO:0000256" key="1">
    <source>
        <dbReference type="ARBA" id="ARBA00004127"/>
    </source>
</evidence>
<evidence type="ECO:0000256" key="6">
    <source>
        <dbReference type="RuleBase" id="RU000320"/>
    </source>
</evidence>
<name>A0A2Y9ASA1_9MICO</name>
<feature type="transmembrane region" description="Helical" evidence="5">
    <location>
        <begin position="188"/>
        <end position="210"/>
    </location>
</feature>
<evidence type="ECO:0000313" key="9">
    <source>
        <dbReference type="Proteomes" id="UP000250222"/>
    </source>
</evidence>
<feature type="transmembrane region" description="Helical" evidence="5">
    <location>
        <begin position="33"/>
        <end position="53"/>
    </location>
</feature>
<accession>A0A2Y9ASA1</accession>
<sequence length="470" mass="47722">MSPTHLLPEAILFAGAVLTLLVGSFLPQHRLWLTRLLALLILTAASLAAAVAWATPAEAVFAATFAADGPTSAARVIITVATIAVITLGKDEITGRARESETHVLLLLAALGSTVLAGANDLLVLAVGFLLSSIPLYALVGMERTALAAEGALKTYLIGALMGIALLLGATVLFGVAGTTGYGELAAALPQAPAAAVTLGLVAVLGGLTFKMGAVPGHFWISDAAQGSSTTVAAFLTTVPKIGAVMAAYRLVDLAPDSVNAGLFIALLAAVTMTLGNLAAFTQTDPRRLLGWSTVSQAGYLLLPVAVAGRSDLALPSMLLYLAGYAVSNLSGFAVIAASPGRPNLSTYRGLAASRPWVAGALLVALLSLVGTPPTAVFAGKLTTFTAAWDGGLAWLVIIAAVNTVASLFYYLRWLAPAFRPAQDTGPGEARSAAPARWAGATAVATASAVLALGLAAPLLWTVLDGQLAR</sequence>
<dbReference type="Pfam" id="PF00361">
    <property type="entry name" value="Proton_antipo_M"/>
    <property type="match status" value="1"/>
</dbReference>
<feature type="transmembrane region" description="Helical" evidence="5">
    <location>
        <begin position="357"/>
        <end position="380"/>
    </location>
</feature>
<keyword evidence="3 5" id="KW-1133">Transmembrane helix</keyword>
<evidence type="ECO:0000256" key="4">
    <source>
        <dbReference type="ARBA" id="ARBA00023136"/>
    </source>
</evidence>
<reference evidence="8 9" key="1">
    <citation type="submission" date="2016-10" db="EMBL/GenBank/DDBJ databases">
        <authorList>
            <person name="Cai Z."/>
        </authorList>
    </citation>
    <scope>NUCLEOTIDE SEQUENCE [LARGE SCALE GENOMIC DNA]</scope>
    <source>
        <strain evidence="8 9">CGMCC 1.10826</strain>
    </source>
</reference>
<dbReference type="GO" id="GO:0050136">
    <property type="term" value="F:NADH dehydrogenase (quinone) (non-electrogenic) activity"/>
    <property type="evidence" value="ECO:0007669"/>
    <property type="project" value="UniProtKB-UniRule"/>
</dbReference>
<dbReference type="Proteomes" id="UP000250222">
    <property type="component" value="Unassembled WGS sequence"/>
</dbReference>
<feature type="transmembrane region" description="Helical" evidence="5">
    <location>
        <begin position="289"/>
        <end position="307"/>
    </location>
</feature>
<comment type="function">
    <text evidence="5">NDH-1 shuttles electrons from NADH, via FMN and iron-sulfur (Fe-S) centers, to quinones in the respiratory chain. The immediate electron acceptor for the enzyme in this species is believed to be a menaquinone. Couples the redox reaction to proton translocation (for every two electrons transferred, four hydrogen ions are translocated across the cytoplasmic membrane), and thus conserves the redox energy in a proton gradient.</text>
</comment>
<organism evidence="8 9">
    <name type="scientific">Georgenia satyanarayanai</name>
    <dbReference type="NCBI Taxonomy" id="860221"/>
    <lineage>
        <taxon>Bacteria</taxon>
        <taxon>Bacillati</taxon>
        <taxon>Actinomycetota</taxon>
        <taxon>Actinomycetes</taxon>
        <taxon>Micrococcales</taxon>
        <taxon>Bogoriellaceae</taxon>
        <taxon>Georgenia</taxon>
    </lineage>
</organism>